<dbReference type="PANTHER" id="PTHR30217:SF11">
    <property type="entry name" value="UBIQUINONE BIOSYNTHESIS PROTEIN UBIV"/>
    <property type="match status" value="1"/>
</dbReference>
<accession>A0A3A6TF15</accession>
<dbReference type="EMBL" id="QYYH01000127">
    <property type="protein sequence ID" value="RJY07280.1"/>
    <property type="molecule type" value="Genomic_DNA"/>
</dbReference>
<dbReference type="GO" id="GO:0051539">
    <property type="term" value="F:4 iron, 4 sulfur cluster binding"/>
    <property type="evidence" value="ECO:0007669"/>
    <property type="project" value="UniProtKB-UniRule"/>
</dbReference>
<dbReference type="InterPro" id="IPR051454">
    <property type="entry name" value="RNA/ubiquinone_mod_enzymes"/>
</dbReference>
<feature type="binding site" evidence="1">
    <location>
        <position position="194"/>
    </location>
    <ligand>
        <name>[4Fe-4S] cluster</name>
        <dbReference type="ChEBI" id="CHEBI:49883"/>
    </ligand>
</feature>
<comment type="pathway">
    <text evidence="1">Cofactor biosynthesis; ubiquinone biosynthesis.</text>
</comment>
<evidence type="ECO:0000256" key="1">
    <source>
        <dbReference type="HAMAP-Rule" id="MF_02233"/>
    </source>
</evidence>
<keyword evidence="1" id="KW-0004">4Fe-4S</keyword>
<evidence type="ECO:0000313" key="2">
    <source>
        <dbReference type="EMBL" id="RJY07280.1"/>
    </source>
</evidence>
<dbReference type="PANTHER" id="PTHR30217">
    <property type="entry name" value="PEPTIDASE U32 FAMILY"/>
    <property type="match status" value="1"/>
</dbReference>
<dbReference type="HAMAP" id="MF_02233">
    <property type="entry name" value="UbiV"/>
    <property type="match status" value="1"/>
</dbReference>
<protein>
    <recommendedName>
        <fullName evidence="1">Ubiquinone biosynthesis protein UbiV</fullName>
    </recommendedName>
</protein>
<keyword evidence="1" id="KW-0408">Iron</keyword>
<keyword evidence="1" id="KW-0831">Ubiquinone biosynthesis</keyword>
<feature type="binding site" evidence="1">
    <location>
        <position position="177"/>
    </location>
    <ligand>
        <name>[4Fe-4S] cluster</name>
        <dbReference type="ChEBI" id="CHEBI:49883"/>
    </ligand>
</feature>
<dbReference type="NCBIfam" id="NF011991">
    <property type="entry name" value="PRK15447.1"/>
    <property type="match status" value="1"/>
</dbReference>
<dbReference type="UniPathway" id="UPA00232"/>
<feature type="binding site" evidence="1">
    <location>
        <position position="190"/>
    </location>
    <ligand>
        <name>[4Fe-4S] cluster</name>
        <dbReference type="ChEBI" id="CHEBI:49883"/>
    </ligand>
</feature>
<comment type="cofactor">
    <cofactor evidence="1">
        <name>[4Fe-4S] cluster</name>
        <dbReference type="ChEBI" id="CHEBI:49883"/>
    </cofactor>
</comment>
<name>A0A3A6TF15_9GAMM</name>
<dbReference type="GO" id="GO:0046872">
    <property type="term" value="F:metal ion binding"/>
    <property type="evidence" value="ECO:0007669"/>
    <property type="project" value="UniProtKB-KW"/>
</dbReference>
<dbReference type="Pfam" id="PF01136">
    <property type="entry name" value="Peptidase_U32"/>
    <property type="match status" value="1"/>
</dbReference>
<comment type="caution">
    <text evidence="2">The sequence shown here is derived from an EMBL/GenBank/DDBJ whole genome shotgun (WGS) entry which is preliminary data.</text>
</comment>
<sequence length="286" mass="32047">MQISLGPLLYFWPKEKVFEFYRQVAQSNIPVVYLGEAVCTRRRELKFKDYLELATMLKSAGKQVYLSTLALLETPSEYTELKRQIETAGLKIEANDLAAVHVAKEMNIPFVCGPTINNYNLASLLKMHQWGMTRFVVPVELSKDWLQKVMDAHEGPLPFEVEVFGHGHAPLALSARCFTARHKGIAKDKCEFVCIKYPKGLLAQTQEDEPLLRLNGIQTQAAACTDLSSEITVMESMGISHFRLSPSSMASIEIAEKLMSGQLIPTNSNTCDGYWFGEAGFNQCQT</sequence>
<comment type="similarity">
    <text evidence="1">Belongs to the peptidase U32 family. UbiV subfamily.</text>
</comment>
<keyword evidence="1" id="KW-0479">Metal-binding</keyword>
<dbReference type="RefSeq" id="WP_121854659.1">
    <property type="nucleotide sequence ID" value="NZ_CP037952.1"/>
</dbReference>
<proteinExistence type="inferred from homology"/>
<gene>
    <name evidence="1" type="primary">ubiV</name>
    <name evidence="2" type="ORF">D5R81_16160</name>
</gene>
<dbReference type="AlphaFoldDB" id="A0A3A6TF15"/>
<reference evidence="2 3" key="1">
    <citation type="submission" date="2018-09" db="EMBL/GenBank/DDBJ databases">
        <title>Phylogeny of the Shewanellaceae, and recommendation for two new genera, Pseudoshewanella and Parashewanella.</title>
        <authorList>
            <person name="Wang G."/>
        </authorList>
    </citation>
    <scope>NUCLEOTIDE SEQUENCE [LARGE SCALE GENOMIC DNA]</scope>
    <source>
        <strain evidence="2 3">KCTC 22492</strain>
    </source>
</reference>
<evidence type="ECO:0000313" key="3">
    <source>
        <dbReference type="Proteomes" id="UP000273022"/>
    </source>
</evidence>
<dbReference type="Proteomes" id="UP000273022">
    <property type="component" value="Unassembled WGS sequence"/>
</dbReference>
<organism evidence="2 3">
    <name type="scientific">Parashewanella spongiae</name>
    <dbReference type="NCBI Taxonomy" id="342950"/>
    <lineage>
        <taxon>Bacteria</taxon>
        <taxon>Pseudomonadati</taxon>
        <taxon>Pseudomonadota</taxon>
        <taxon>Gammaproteobacteria</taxon>
        <taxon>Alteromonadales</taxon>
        <taxon>Shewanellaceae</taxon>
        <taxon>Parashewanella</taxon>
    </lineage>
</organism>
<dbReference type="InterPro" id="IPR043693">
    <property type="entry name" value="UbiV"/>
</dbReference>
<dbReference type="InterPro" id="IPR001539">
    <property type="entry name" value="Peptidase_U32"/>
</dbReference>
<comment type="subunit">
    <text evidence="1">Forms a heterodimer with UbiU.</text>
</comment>
<dbReference type="OrthoDB" id="8523349at2"/>
<keyword evidence="1" id="KW-0411">Iron-sulfur</keyword>
<feature type="binding site" evidence="1">
    <location>
        <position position="39"/>
    </location>
    <ligand>
        <name>[4Fe-4S] cluster</name>
        <dbReference type="ChEBI" id="CHEBI:49883"/>
    </ligand>
</feature>
<keyword evidence="3" id="KW-1185">Reference proteome</keyword>
<dbReference type="GO" id="GO:0006744">
    <property type="term" value="P:ubiquinone biosynthetic process"/>
    <property type="evidence" value="ECO:0007669"/>
    <property type="project" value="UniProtKB-UniRule"/>
</dbReference>
<comment type="function">
    <text evidence="1">Required for O(2)-independent ubiquinone (coenzyme Q) biosynthesis. Together with UbiU, is essential for the C6-hydroxylation reaction in the oxygen-independent ubiquinone biosynthesis pathway.</text>
</comment>